<proteinExistence type="inferred from homology"/>
<comment type="similarity">
    <text evidence="1">Belongs to the OPA3 family.</text>
</comment>
<dbReference type="GO" id="GO:0019216">
    <property type="term" value="P:regulation of lipid metabolic process"/>
    <property type="evidence" value="ECO:0007669"/>
    <property type="project" value="TreeGrafter"/>
</dbReference>
<sequence>MLELAASLTSGNGCERVSSMWRKTGIALKVTSLLVRTVAKPIANGLKAQAKNNEGFKRTCIRIAQTVHATDVRLRMKLLGENKIKIRPLNDKKAIESGANFLSETFIFSVAGSLIFYESYRSRKKSANEKQNVKNDISELQDDIEEVKSLLKLLSKEIDHLQAATRQAADEAQRKLQSPPTPSTPTPQLGQSPTTTQT</sequence>
<evidence type="ECO:0000256" key="2">
    <source>
        <dbReference type="ARBA" id="ARBA00023054"/>
    </source>
</evidence>
<keyword evidence="2" id="KW-0175">Coiled coil</keyword>
<dbReference type="AlphaFoldDB" id="A0A8F3AFE1"/>
<dbReference type="EMBL" id="CP076749">
    <property type="protein sequence ID" value="QWW21387.1"/>
    <property type="molecule type" value="Genomic_DNA"/>
</dbReference>
<feature type="compositionally biased region" description="Low complexity" evidence="3">
    <location>
        <begin position="186"/>
        <end position="198"/>
    </location>
</feature>
<evidence type="ECO:0008006" key="5">
    <source>
        <dbReference type="Google" id="ProtNLM"/>
    </source>
</evidence>
<protein>
    <recommendedName>
        <fullName evidence="5">OPA3-like protein</fullName>
    </recommendedName>
</protein>
<dbReference type="PANTHER" id="PTHR12499">
    <property type="entry name" value="OPTIC ATROPHY 3 PROTEIN OPA3"/>
    <property type="match status" value="1"/>
</dbReference>
<accession>A0A8F3AFE1</accession>
<feature type="region of interest" description="Disordered" evidence="3">
    <location>
        <begin position="162"/>
        <end position="198"/>
    </location>
</feature>
<evidence type="ECO:0000256" key="3">
    <source>
        <dbReference type="SAM" id="MobiDB-lite"/>
    </source>
</evidence>
<dbReference type="PANTHER" id="PTHR12499:SF0">
    <property type="entry name" value="OPTIC ATROPHY 3 PROTEIN"/>
    <property type="match status" value="1"/>
</dbReference>
<gene>
    <name evidence="4" type="ORF">CA7LBN_000133</name>
</gene>
<dbReference type="Pfam" id="PF07047">
    <property type="entry name" value="OPA3"/>
    <property type="match status" value="1"/>
</dbReference>
<dbReference type="GO" id="GO:0005739">
    <property type="term" value="C:mitochondrion"/>
    <property type="evidence" value="ECO:0007669"/>
    <property type="project" value="TreeGrafter"/>
</dbReference>
<organism evidence="4">
    <name type="scientific">Candidozyma auris</name>
    <name type="common">Yeast</name>
    <name type="synonym">Candida auris</name>
    <dbReference type="NCBI Taxonomy" id="498019"/>
    <lineage>
        <taxon>Eukaryota</taxon>
        <taxon>Fungi</taxon>
        <taxon>Dikarya</taxon>
        <taxon>Ascomycota</taxon>
        <taxon>Saccharomycotina</taxon>
        <taxon>Pichiomycetes</taxon>
        <taxon>Metschnikowiaceae</taxon>
        <taxon>Candidozyma</taxon>
    </lineage>
</organism>
<evidence type="ECO:0000256" key="1">
    <source>
        <dbReference type="ARBA" id="ARBA00007584"/>
    </source>
</evidence>
<evidence type="ECO:0000313" key="4">
    <source>
        <dbReference type="EMBL" id="QWW21387.1"/>
    </source>
</evidence>
<dbReference type="InterPro" id="IPR010754">
    <property type="entry name" value="OPA3-like"/>
</dbReference>
<name>A0A8F3AFE1_CANAR</name>
<dbReference type="Proteomes" id="UP000825438">
    <property type="component" value="Chromosome I"/>
</dbReference>
<reference evidence="4" key="1">
    <citation type="submission" date="2021-06" db="EMBL/GenBank/DDBJ databases">
        <title>Candida auris outbreak in lebanese hospital.</title>
        <authorList>
            <person name="Finianos M."/>
        </authorList>
    </citation>
    <scope>NUCLEOTIDE SEQUENCE</scope>
    <source>
        <strain evidence="4">CA7LBN</strain>
    </source>
</reference>